<comment type="similarity">
    <text evidence="2">Belongs to the disease resistance NB-LRR family.</text>
</comment>
<dbReference type="InterPro" id="IPR021929">
    <property type="entry name" value="R1A-like_N"/>
</dbReference>
<evidence type="ECO:0000259" key="10">
    <source>
        <dbReference type="Pfam" id="PF12061"/>
    </source>
</evidence>
<dbReference type="Pfam" id="PF23559">
    <property type="entry name" value="WHD_DRP"/>
    <property type="match status" value="1"/>
</dbReference>
<dbReference type="Proteomes" id="UP001152561">
    <property type="component" value="Unassembled WGS sequence"/>
</dbReference>
<evidence type="ECO:0000256" key="9">
    <source>
        <dbReference type="ARBA" id="ARBA00023136"/>
    </source>
</evidence>
<dbReference type="GO" id="GO:0016020">
    <property type="term" value="C:membrane"/>
    <property type="evidence" value="ECO:0007669"/>
    <property type="project" value="UniProtKB-SubCell"/>
</dbReference>
<evidence type="ECO:0000256" key="3">
    <source>
        <dbReference type="ARBA" id="ARBA00022614"/>
    </source>
</evidence>
<evidence type="ECO:0000256" key="2">
    <source>
        <dbReference type="ARBA" id="ARBA00008894"/>
    </source>
</evidence>
<dbReference type="PANTHER" id="PTHR15140">
    <property type="entry name" value="TUBULIN-SPECIFIC CHAPERONE E"/>
    <property type="match status" value="1"/>
</dbReference>
<evidence type="ECO:0000259" key="11">
    <source>
        <dbReference type="Pfam" id="PF23559"/>
    </source>
</evidence>
<dbReference type="EMBL" id="JAJAGQ010000002">
    <property type="protein sequence ID" value="KAJ8569769.1"/>
    <property type="molecule type" value="Genomic_DNA"/>
</dbReference>
<evidence type="ECO:0000256" key="7">
    <source>
        <dbReference type="ARBA" id="ARBA00022840"/>
    </source>
</evidence>
<keyword evidence="7" id="KW-0067">ATP-binding</keyword>
<comment type="subcellular location">
    <subcellularLocation>
        <location evidence="1">Membrane</location>
        <topology evidence="1">Peripheral membrane protein</topology>
    </subcellularLocation>
</comment>
<evidence type="ECO:0000256" key="4">
    <source>
        <dbReference type="ARBA" id="ARBA00022737"/>
    </source>
</evidence>
<dbReference type="CDD" id="cd14798">
    <property type="entry name" value="RX-CC_like"/>
    <property type="match status" value="1"/>
</dbReference>
<dbReference type="Pfam" id="PF12061">
    <property type="entry name" value="NB-LRR"/>
    <property type="match status" value="1"/>
</dbReference>
<keyword evidence="5" id="KW-0547">Nucleotide-binding</keyword>
<sequence length="1513" mass="173679">MAHECRDVIRGINLVKGQHLGRRTINQLEDARNYLEHAAVFLGELEKCYPENGISTQLRPLFLEAHDCLSEIRSRFPLALTEISRIVERFIASKASRSTSKMISELLKIIECENIAKQIKASKPSRSSSPITTEMVWFVSAMLDWCYVRVPDTKPVLKRKLQYLPAFLKLTANRCIEHESMKELFTHVEDVAYTAAHLCFLGLTCNMDSEFSELLERISRPFSPELSQIYLSALIGLKSSRSMTTMNAKYMHDFVSALQEDLRLTCDDGIQWLQRGLSCLSQFLRHIESYPVPHRKLISLRLDMEALAIGAANVIYSDYDEEMNKTTEIDHVLFHLQLKFNYFKVEVDLIRLLNLQTTTLGPIKDLTDYVWEVLIFFRNYFIDAFEQCKEKTKIADLLTLIQSAISQAWSVCDSHCHDLEKEDLAREINCLYFHLLLTFKFITAATRQMCPSISSSSTHDHPTISLLNFLPMNLEVFDSYFSMRQSSNISSSHLPKTDEVMMGFREYILENLLLKDETNLTFTVADEVKKFYDGLLLLVTYLIEAESSLCLSYEDAMNSNNGWEVNLVLQFLTVALWLIKSEGSLMNLLKHKATLEAQVLDLIESAHEELIFLRAILMDLLRQHTMLNNLNDILMHADVAAKKLAIYSCSCYESFMNGSSSDKMRPWLSDFLQEIESVKVELREVCFQVLDVSPCTMIYGEGLINFLLNHQDTAPNYNAVPSDENVTDGRSTEKMGLSLVDFLREIESVRDQVVDASPCEMRKTDGEGIINLLLTQQAKVPDYDAGSISYLYNQISVVKDKLLHILDIVQHRNMRLELKDLDKRVQDKNYVCFFSIKGYIPAWYCTLYLSDVKQLLKFVEAEVKMICLKVPDSSNYSFPETNGLGFLNCFLGRLEELLCSELDLIIDLKHQMGSVKEGLLCLRSLIDPFSESYDEHAEDYGLITSVSVMAYKAEHVIDYCLAYSHPLWYTVLWISEVYENIKLVDKAVRACKRKKIEFIVHEVAKTSTNLAPSSNNTKGAKEEMEGFQDTVDELKEKILGGSRQLDGKDIHVSKLTRLWQAEGFVQANKEKGQDAAQGFLEDLIRRNLVMGMEKRPNAKVKTCHIHDLLHKFCIEKAKEESFLLQINGGEDVFPENPKEYRLFIHSNQDEIDLWRPTRSNVRSLLFNAIDPDNLLWPRDISFIFDRFKLVKVLDLESFNIGGTFPTEIQYLIHMRYFAAQTDANSIPSSIAKLWNLETFVVRGLGGEMILPCSFLKMVKLRHVHVDLRVSFALHENMDESLSISQLANLETFSTLHLSYGEDAEKILRKMPKLRKLSCMFSGTFGYSRKVMGRCVLFPRLEFLTHLESLKLVSNSYPAKLPHEFNFPSKLRELTLSKFRLPWTQISTIAQLPNLEILKLCLRTFEGDLWEVKDSEFPELRYLKLDNIKVAQWSVSDDAFPQLEHLVLTKCKHLEKIPSHFGDAVSIRSIEVNWCSWSIATSAQEIQTMQHEDMANDAFIVTIQPSNWAKTSSP</sequence>
<comment type="caution">
    <text evidence="12">The sequence shown here is derived from an EMBL/GenBank/DDBJ whole genome shotgun (WGS) entry which is preliminary data.</text>
</comment>
<proteinExistence type="inferred from homology"/>
<evidence type="ECO:0000256" key="5">
    <source>
        <dbReference type="ARBA" id="ARBA00022741"/>
    </source>
</evidence>
<dbReference type="SUPFAM" id="SSF52058">
    <property type="entry name" value="L domain-like"/>
    <property type="match status" value="1"/>
</dbReference>
<keyword evidence="6" id="KW-0611">Plant defense</keyword>
<dbReference type="Gene3D" id="3.80.10.10">
    <property type="entry name" value="Ribonuclease Inhibitor"/>
    <property type="match status" value="1"/>
</dbReference>
<evidence type="ECO:0000256" key="1">
    <source>
        <dbReference type="ARBA" id="ARBA00004170"/>
    </source>
</evidence>
<reference evidence="13" key="1">
    <citation type="journal article" date="2023" name="Proc. Natl. Acad. Sci. U.S.A.">
        <title>Genomic and structural basis for evolution of tropane alkaloid biosynthesis.</title>
        <authorList>
            <person name="Wanga Y.-J."/>
            <person name="Taina T."/>
            <person name="Yua J.-Y."/>
            <person name="Lia J."/>
            <person name="Xua B."/>
            <person name="Chenc J."/>
            <person name="D'Auriad J.C."/>
            <person name="Huanga J.-P."/>
            <person name="Huanga S.-X."/>
        </authorList>
    </citation>
    <scope>NUCLEOTIDE SEQUENCE [LARGE SCALE GENOMIC DNA]</scope>
    <source>
        <strain evidence="13">cv. KIB-2019</strain>
    </source>
</reference>
<keyword evidence="9" id="KW-0472">Membrane</keyword>
<dbReference type="InterPro" id="IPR038005">
    <property type="entry name" value="RX-like_CC"/>
</dbReference>
<dbReference type="PANTHER" id="PTHR15140:SF39">
    <property type="entry name" value="LATE BLIGHT RESISTANCE PROTEIN HOMOLOG R1B-14"/>
    <property type="match status" value="1"/>
</dbReference>
<evidence type="ECO:0000313" key="12">
    <source>
        <dbReference type="EMBL" id="KAJ8569769.1"/>
    </source>
</evidence>
<keyword evidence="3" id="KW-0433">Leucine-rich repeat</keyword>
<dbReference type="GO" id="GO:0005524">
    <property type="term" value="F:ATP binding"/>
    <property type="evidence" value="ECO:0007669"/>
    <property type="project" value="UniProtKB-KW"/>
</dbReference>
<keyword evidence="13" id="KW-1185">Reference proteome</keyword>
<gene>
    <name evidence="12" type="ORF">K7X08_006346</name>
</gene>
<protein>
    <submittedName>
        <fullName evidence="12">Uncharacterized protein</fullName>
    </submittedName>
</protein>
<keyword evidence="4" id="KW-0677">Repeat</keyword>
<feature type="domain" description="Late blight resistance protein R1A-like N-terminal" evidence="10">
    <location>
        <begin position="156"/>
        <end position="327"/>
    </location>
</feature>
<dbReference type="InterPro" id="IPR036388">
    <property type="entry name" value="WH-like_DNA-bd_sf"/>
</dbReference>
<evidence type="ECO:0000313" key="13">
    <source>
        <dbReference type="Proteomes" id="UP001152561"/>
    </source>
</evidence>
<name>A0A9Q1MV62_9SOLA</name>
<dbReference type="GO" id="GO:0006952">
    <property type="term" value="P:defense response"/>
    <property type="evidence" value="ECO:0007669"/>
    <property type="project" value="UniProtKB-KW"/>
</dbReference>
<dbReference type="InterPro" id="IPR058922">
    <property type="entry name" value="WHD_DRP"/>
</dbReference>
<dbReference type="InterPro" id="IPR032675">
    <property type="entry name" value="LRR_dom_sf"/>
</dbReference>
<evidence type="ECO:0000256" key="6">
    <source>
        <dbReference type="ARBA" id="ARBA00022821"/>
    </source>
</evidence>
<accession>A0A9Q1MV62</accession>
<dbReference type="OrthoDB" id="1298525at2759"/>
<keyword evidence="8" id="KW-0175">Coiled coil</keyword>
<dbReference type="Gene3D" id="1.10.10.10">
    <property type="entry name" value="Winged helix-like DNA-binding domain superfamily/Winged helix DNA-binding domain"/>
    <property type="match status" value="1"/>
</dbReference>
<organism evidence="12 13">
    <name type="scientific">Anisodus acutangulus</name>
    <dbReference type="NCBI Taxonomy" id="402998"/>
    <lineage>
        <taxon>Eukaryota</taxon>
        <taxon>Viridiplantae</taxon>
        <taxon>Streptophyta</taxon>
        <taxon>Embryophyta</taxon>
        <taxon>Tracheophyta</taxon>
        <taxon>Spermatophyta</taxon>
        <taxon>Magnoliopsida</taxon>
        <taxon>eudicotyledons</taxon>
        <taxon>Gunneridae</taxon>
        <taxon>Pentapetalae</taxon>
        <taxon>asterids</taxon>
        <taxon>lamiids</taxon>
        <taxon>Solanales</taxon>
        <taxon>Solanaceae</taxon>
        <taxon>Solanoideae</taxon>
        <taxon>Hyoscyameae</taxon>
        <taxon>Anisodus</taxon>
    </lineage>
</organism>
<feature type="domain" description="Disease resistance protein winged helix" evidence="11">
    <location>
        <begin position="1049"/>
        <end position="1112"/>
    </location>
</feature>
<evidence type="ECO:0000256" key="8">
    <source>
        <dbReference type="ARBA" id="ARBA00023054"/>
    </source>
</evidence>